<accession>A0A6J7PET3</accession>
<sequence>MTVSHGPASTNIAACDDNDGMTIRVGIIGVGNIGASHAADLARSVSGSAVSVIYDLDEARAGHIARGVGARTVASVAELIGADDVDAVLIASPDAMHAEHALACLAAGKPMLCEKPLAVGEAAAKSVLDAEVARGRRLIQVGFMRRFDPGYVRLKAEFTHSGIGGPLIVRNIHRNTSAPYGLRTEQTLTNMVTHEFDINRWLLGEEMTSVMVLPGKTGPLTPEGESDPILVVLQSSSGVLASVEAFVNAQSGYEVQCSVTGARGSATMGDGSWITRTADFVRGTEIPELWLGRFQEAYRLQLQAWVDSLTSGGPLLGASAWDGYAAAVISDRAIEAHRSGTRVSIELPERPGLYG</sequence>
<dbReference type="GO" id="GO:0000166">
    <property type="term" value="F:nucleotide binding"/>
    <property type="evidence" value="ECO:0007669"/>
    <property type="project" value="InterPro"/>
</dbReference>
<dbReference type="PANTHER" id="PTHR43593">
    <property type="match status" value="1"/>
</dbReference>
<dbReference type="SUPFAM" id="SSF51735">
    <property type="entry name" value="NAD(P)-binding Rossmann-fold domains"/>
    <property type="match status" value="1"/>
</dbReference>
<evidence type="ECO:0000259" key="2">
    <source>
        <dbReference type="Pfam" id="PF02894"/>
    </source>
</evidence>
<dbReference type="EMBL" id="CAFBPD010000068">
    <property type="protein sequence ID" value="CAB5003916.1"/>
    <property type="molecule type" value="Genomic_DNA"/>
</dbReference>
<dbReference type="InterPro" id="IPR000683">
    <property type="entry name" value="Gfo/Idh/MocA-like_OxRdtase_N"/>
</dbReference>
<protein>
    <submittedName>
        <fullName evidence="3">Unannotated protein</fullName>
    </submittedName>
</protein>
<dbReference type="AlphaFoldDB" id="A0A6J7PET3"/>
<name>A0A6J7PET3_9ZZZZ</name>
<dbReference type="InterPro" id="IPR050424">
    <property type="entry name" value="Gfo-Idh-MocA_inositol_DH"/>
</dbReference>
<dbReference type="PANTHER" id="PTHR43593:SF1">
    <property type="entry name" value="INOSITOL 2-DEHYDROGENASE"/>
    <property type="match status" value="1"/>
</dbReference>
<dbReference type="SUPFAM" id="SSF55347">
    <property type="entry name" value="Glyceraldehyde-3-phosphate dehydrogenase-like, C-terminal domain"/>
    <property type="match status" value="1"/>
</dbReference>
<organism evidence="3">
    <name type="scientific">freshwater metagenome</name>
    <dbReference type="NCBI Taxonomy" id="449393"/>
    <lineage>
        <taxon>unclassified sequences</taxon>
        <taxon>metagenomes</taxon>
        <taxon>ecological metagenomes</taxon>
    </lineage>
</organism>
<proteinExistence type="predicted"/>
<feature type="domain" description="Gfo/Idh/MocA-like oxidoreductase N-terminal" evidence="1">
    <location>
        <begin position="23"/>
        <end position="142"/>
    </location>
</feature>
<evidence type="ECO:0000313" key="3">
    <source>
        <dbReference type="EMBL" id="CAB5003916.1"/>
    </source>
</evidence>
<gene>
    <name evidence="3" type="ORF">UFOPK4061_00490</name>
</gene>
<dbReference type="InterPro" id="IPR004104">
    <property type="entry name" value="Gfo/Idh/MocA-like_OxRdtase_C"/>
</dbReference>
<dbReference type="Gene3D" id="3.30.360.10">
    <property type="entry name" value="Dihydrodipicolinate Reductase, domain 2"/>
    <property type="match status" value="1"/>
</dbReference>
<reference evidence="3" key="1">
    <citation type="submission" date="2020-05" db="EMBL/GenBank/DDBJ databases">
        <authorList>
            <person name="Chiriac C."/>
            <person name="Salcher M."/>
            <person name="Ghai R."/>
            <person name="Kavagutti S V."/>
        </authorList>
    </citation>
    <scope>NUCLEOTIDE SEQUENCE</scope>
</reference>
<dbReference type="InterPro" id="IPR036291">
    <property type="entry name" value="NAD(P)-bd_dom_sf"/>
</dbReference>
<evidence type="ECO:0000259" key="1">
    <source>
        <dbReference type="Pfam" id="PF01408"/>
    </source>
</evidence>
<feature type="domain" description="Gfo/Idh/MocA-like oxidoreductase C-terminal" evidence="2">
    <location>
        <begin position="188"/>
        <end position="344"/>
    </location>
</feature>
<dbReference type="Pfam" id="PF02894">
    <property type="entry name" value="GFO_IDH_MocA_C"/>
    <property type="match status" value="1"/>
</dbReference>
<dbReference type="Pfam" id="PF01408">
    <property type="entry name" value="GFO_IDH_MocA"/>
    <property type="match status" value="1"/>
</dbReference>
<dbReference type="Gene3D" id="3.40.50.720">
    <property type="entry name" value="NAD(P)-binding Rossmann-like Domain"/>
    <property type="match status" value="1"/>
</dbReference>